<evidence type="ECO:0000313" key="3">
    <source>
        <dbReference type="Proteomes" id="UP000249577"/>
    </source>
</evidence>
<evidence type="ECO:0000259" key="1">
    <source>
        <dbReference type="Pfam" id="PF13643"/>
    </source>
</evidence>
<sequence>MNNCFATLCYSCGDFALWIHERIVWPTFSSSHFANDDMPTDIKRDFEEAAAIVDSSPRGAAALLRLCIQKICKHCGEAGENINTDIGRLVQKGLNERVQKALDIVRVIGNEAVHPGQIDLRDNEGVAGQLFTLVNLIVEELISKPKKIDAIYALIPETKVQAIKDRDIKKS</sequence>
<gene>
    <name evidence="2" type="ORF">DI565_03205</name>
</gene>
<dbReference type="AlphaFoldDB" id="A0A2W5MKL5"/>
<dbReference type="EMBL" id="QFPN01000002">
    <property type="protein sequence ID" value="PZQ18173.1"/>
    <property type="molecule type" value="Genomic_DNA"/>
</dbReference>
<dbReference type="Pfam" id="PF13643">
    <property type="entry name" value="DUF4145"/>
    <property type="match status" value="1"/>
</dbReference>
<protein>
    <recommendedName>
        <fullName evidence="1">DUF4145 domain-containing protein</fullName>
    </recommendedName>
</protein>
<dbReference type="Proteomes" id="UP000249577">
    <property type="component" value="Unassembled WGS sequence"/>
</dbReference>
<dbReference type="InterPro" id="IPR025285">
    <property type="entry name" value="DUF4145"/>
</dbReference>
<accession>A0A2W5MKL5</accession>
<feature type="domain" description="DUF4145" evidence="1">
    <location>
        <begin position="47"/>
        <end position="122"/>
    </location>
</feature>
<name>A0A2W5MKL5_ANCNO</name>
<reference evidence="2 3" key="1">
    <citation type="submission" date="2017-08" db="EMBL/GenBank/DDBJ databases">
        <title>Infants hospitalized years apart are colonized by the same room-sourced microbial strains.</title>
        <authorList>
            <person name="Brooks B."/>
            <person name="Olm M.R."/>
            <person name="Firek B.A."/>
            <person name="Baker R."/>
            <person name="Thomas B.C."/>
            <person name="Morowitz M.J."/>
            <person name="Banfield J.F."/>
        </authorList>
    </citation>
    <scope>NUCLEOTIDE SEQUENCE [LARGE SCALE GENOMIC DNA]</scope>
    <source>
        <strain evidence="2">S2_005_003_R2_43</strain>
    </source>
</reference>
<evidence type="ECO:0000313" key="2">
    <source>
        <dbReference type="EMBL" id="PZQ18173.1"/>
    </source>
</evidence>
<comment type="caution">
    <text evidence="2">The sequence shown here is derived from an EMBL/GenBank/DDBJ whole genome shotgun (WGS) entry which is preliminary data.</text>
</comment>
<organism evidence="2 3">
    <name type="scientific">Ancylobacter novellus</name>
    <name type="common">Thiobacillus novellus</name>
    <dbReference type="NCBI Taxonomy" id="921"/>
    <lineage>
        <taxon>Bacteria</taxon>
        <taxon>Pseudomonadati</taxon>
        <taxon>Pseudomonadota</taxon>
        <taxon>Alphaproteobacteria</taxon>
        <taxon>Hyphomicrobiales</taxon>
        <taxon>Xanthobacteraceae</taxon>
        <taxon>Ancylobacter</taxon>
    </lineage>
</organism>
<proteinExistence type="predicted"/>